<dbReference type="EMBL" id="JAENHO010000001">
    <property type="protein sequence ID" value="MBL7253402.1"/>
    <property type="molecule type" value="Genomic_DNA"/>
</dbReference>
<feature type="compositionally biased region" description="Basic residues" evidence="1">
    <location>
        <begin position="48"/>
        <end position="61"/>
    </location>
</feature>
<name>A0ABS1VFB4_9ACTN</name>
<evidence type="ECO:0000313" key="2">
    <source>
        <dbReference type="EMBL" id="MBL7253402.1"/>
    </source>
</evidence>
<proteinExistence type="predicted"/>
<accession>A0ABS1VFB4</accession>
<dbReference type="RefSeq" id="WP_202989757.1">
    <property type="nucleotide sequence ID" value="NZ_JAENHO010000001.1"/>
</dbReference>
<keyword evidence="3" id="KW-1185">Reference proteome</keyword>
<protein>
    <recommendedName>
        <fullName evidence="4">Acyl-CoA carboxylase subunit epsilon</fullName>
    </recommendedName>
</protein>
<organism evidence="2 3">
    <name type="scientific">Paractinoplanes lichenicola</name>
    <dbReference type="NCBI Taxonomy" id="2802976"/>
    <lineage>
        <taxon>Bacteria</taxon>
        <taxon>Bacillati</taxon>
        <taxon>Actinomycetota</taxon>
        <taxon>Actinomycetes</taxon>
        <taxon>Micromonosporales</taxon>
        <taxon>Micromonosporaceae</taxon>
        <taxon>Paractinoplanes</taxon>
    </lineage>
</organism>
<evidence type="ECO:0008006" key="4">
    <source>
        <dbReference type="Google" id="ProtNLM"/>
    </source>
</evidence>
<gene>
    <name evidence="2" type="ORF">JKJ07_03670</name>
</gene>
<dbReference type="Proteomes" id="UP000598996">
    <property type="component" value="Unassembled WGS sequence"/>
</dbReference>
<evidence type="ECO:0000313" key="3">
    <source>
        <dbReference type="Proteomes" id="UP000598996"/>
    </source>
</evidence>
<reference evidence="2 3" key="1">
    <citation type="submission" date="2021-01" db="EMBL/GenBank/DDBJ databases">
        <title>Actinoplanes sp. nov. LDG1-01 isolated from lichen.</title>
        <authorList>
            <person name="Saeng-In P."/>
            <person name="Phongsopitanun W."/>
            <person name="Kanchanasin P."/>
            <person name="Yuki M."/>
            <person name="Kudo T."/>
            <person name="Ohkuma M."/>
            <person name="Tanasupawat S."/>
        </authorList>
    </citation>
    <scope>NUCLEOTIDE SEQUENCE [LARGE SCALE GENOMIC DNA]</scope>
    <source>
        <strain evidence="2 3">LDG1-01</strain>
    </source>
</reference>
<comment type="caution">
    <text evidence="2">The sequence shown here is derived from an EMBL/GenBank/DDBJ whole genome shotgun (WGS) entry which is preliminary data.</text>
</comment>
<evidence type="ECO:0000256" key="1">
    <source>
        <dbReference type="SAM" id="MobiDB-lite"/>
    </source>
</evidence>
<sequence length="61" mass="6757">MNPPPDELTALLILLTTVRRATDRPAPATGLGWGARVTWTRPAPAPLARRHTPTRRYGRNT</sequence>
<feature type="region of interest" description="Disordered" evidence="1">
    <location>
        <begin position="40"/>
        <end position="61"/>
    </location>
</feature>